<keyword evidence="1" id="KW-0547">Nucleotide-binding</keyword>
<reference evidence="1" key="1">
    <citation type="journal article" date="2020" name="Biotechnol. Biofuels">
        <title>New insights from the biogas microbiome by comprehensive genome-resolved metagenomics of nearly 1600 species originating from multiple anaerobic digesters.</title>
        <authorList>
            <person name="Campanaro S."/>
            <person name="Treu L."/>
            <person name="Rodriguez-R L.M."/>
            <person name="Kovalovszki A."/>
            <person name="Ziels R.M."/>
            <person name="Maus I."/>
            <person name="Zhu X."/>
            <person name="Kougias P.G."/>
            <person name="Basile A."/>
            <person name="Luo G."/>
            <person name="Schluter A."/>
            <person name="Konstantinidis K.T."/>
            <person name="Angelidaki I."/>
        </authorList>
    </citation>
    <scope>NUCLEOTIDE SEQUENCE</scope>
    <source>
        <strain evidence="1">AS06rmzACSIP_7</strain>
    </source>
</reference>
<evidence type="ECO:0000313" key="1">
    <source>
        <dbReference type="EMBL" id="NLW36619.1"/>
    </source>
</evidence>
<keyword evidence="1" id="KW-0067">ATP-binding</keyword>
<dbReference type="GO" id="GO:0005524">
    <property type="term" value="F:ATP binding"/>
    <property type="evidence" value="ECO:0007669"/>
    <property type="project" value="UniProtKB-KW"/>
</dbReference>
<proteinExistence type="predicted"/>
<accession>A0A971S2G5</accession>
<name>A0A971S2G5_9BACT</name>
<reference evidence="1" key="2">
    <citation type="submission" date="2020-01" db="EMBL/GenBank/DDBJ databases">
        <authorList>
            <person name="Campanaro S."/>
        </authorList>
    </citation>
    <scope>NUCLEOTIDE SEQUENCE</scope>
    <source>
        <strain evidence="1">AS06rmzACSIP_7</strain>
    </source>
</reference>
<dbReference type="EMBL" id="JAAYEE010000274">
    <property type="protein sequence ID" value="NLW36619.1"/>
    <property type="molecule type" value="Genomic_DNA"/>
</dbReference>
<comment type="caution">
    <text evidence="1">The sequence shown here is derived from an EMBL/GenBank/DDBJ whole genome shotgun (WGS) entry which is preliminary data.</text>
</comment>
<dbReference type="Proteomes" id="UP000777265">
    <property type="component" value="Unassembled WGS sequence"/>
</dbReference>
<dbReference type="AlphaFoldDB" id="A0A971S2G5"/>
<evidence type="ECO:0000313" key="2">
    <source>
        <dbReference type="Proteomes" id="UP000777265"/>
    </source>
</evidence>
<sequence length="481" mass="54970">MREGGAPSIIVRDNDQAISLVQVYEEHMVSSAETEHITVKDQEFDLTHIRLRANSSHSHVIAFCAAKRLVKEESITGKIPGLYGKLHDESSEFIYACYVTSPFLDKTVRSERTGFDIMENSNGLFAHELSLDEIRDAVIAKATDYLSIFLEEKKLKAKDRLEDFVSRKAPRYRPILARIPEDKLIIDPNISDKELDLKLHRHLSDIEEQLLTDGHDVMNPKSNEAFSEYQKRLEKYLKTAEDIKRSDLANYVSHRRVILDILEKAIQRDSNGRYVREDLIHNLIMPMRCDSNEIMLDSCNLWLLDERLAFHDYLASDKTISSMPITNSIETKEPDILALNVFDNPILVSEGNKLPLASIVVIEIKRPMRNDAAEGEDKDPIEQAIGYLDRIRRGTVTTASSRPIPSSENIPGYCYVICDITSSIEKRCKIHDAVRTSDGLGYFFYHRIYNAYVEVVSFDRLVNAAKERNKAFFDKLGLPTI</sequence>
<gene>
    <name evidence="1" type="ORF">GXY80_14250</name>
</gene>
<protein>
    <submittedName>
        <fullName evidence="1">ATP-binding protein</fullName>
    </submittedName>
</protein>
<organism evidence="1 2">
    <name type="scientific">Syntrophorhabdus aromaticivorans</name>
    <dbReference type="NCBI Taxonomy" id="328301"/>
    <lineage>
        <taxon>Bacteria</taxon>
        <taxon>Pseudomonadati</taxon>
        <taxon>Thermodesulfobacteriota</taxon>
        <taxon>Syntrophorhabdia</taxon>
        <taxon>Syntrophorhabdales</taxon>
        <taxon>Syntrophorhabdaceae</taxon>
        <taxon>Syntrophorhabdus</taxon>
    </lineage>
</organism>